<name>A0AAW0C9W8_9AGAR</name>
<evidence type="ECO:0000313" key="3">
    <source>
        <dbReference type="Proteomes" id="UP001383192"/>
    </source>
</evidence>
<sequence>MASSKRPWILEPCPEDAPKRQRFPGHSKEPIKSPTKKHAPSQRGKRSTPTERNRALPVDLPQQDTIEQNSLPWEDTALLIAEVDMAASTADQPEKADDEDVYDEFVHLVDEQYITFVQVTTFLYVVQGFDAEKRSGTGLFYHLEARKSGETAVRLSCLCPDGKKGDCIHKRFYRDFRDLQFRMNEDAMKAGEI</sequence>
<accession>A0AAW0C9W8</accession>
<keyword evidence="3" id="KW-1185">Reference proteome</keyword>
<dbReference type="EMBL" id="JAYKXP010000057">
    <property type="protein sequence ID" value="KAK7034477.1"/>
    <property type="molecule type" value="Genomic_DNA"/>
</dbReference>
<dbReference type="AlphaFoldDB" id="A0AAW0C9W8"/>
<gene>
    <name evidence="2" type="ORF">VNI00_012324</name>
</gene>
<feature type="region of interest" description="Disordered" evidence="1">
    <location>
        <begin position="1"/>
        <end position="62"/>
    </location>
</feature>
<feature type="compositionally biased region" description="Basic residues" evidence="1">
    <location>
        <begin position="34"/>
        <end position="46"/>
    </location>
</feature>
<reference evidence="2 3" key="1">
    <citation type="submission" date="2024-01" db="EMBL/GenBank/DDBJ databases">
        <title>A draft genome for a cacao thread blight-causing isolate of Paramarasmius palmivorus.</title>
        <authorList>
            <person name="Baruah I.K."/>
            <person name="Bukari Y."/>
            <person name="Amoako-Attah I."/>
            <person name="Meinhardt L.W."/>
            <person name="Bailey B.A."/>
            <person name="Cohen S.P."/>
        </authorList>
    </citation>
    <scope>NUCLEOTIDE SEQUENCE [LARGE SCALE GENOMIC DNA]</scope>
    <source>
        <strain evidence="2 3">GH-12</strain>
    </source>
</reference>
<comment type="caution">
    <text evidence="2">The sequence shown here is derived from an EMBL/GenBank/DDBJ whole genome shotgun (WGS) entry which is preliminary data.</text>
</comment>
<protein>
    <recommendedName>
        <fullName evidence="4">SWIM-type domain-containing protein</fullName>
    </recommendedName>
</protein>
<organism evidence="2 3">
    <name type="scientific">Paramarasmius palmivorus</name>
    <dbReference type="NCBI Taxonomy" id="297713"/>
    <lineage>
        <taxon>Eukaryota</taxon>
        <taxon>Fungi</taxon>
        <taxon>Dikarya</taxon>
        <taxon>Basidiomycota</taxon>
        <taxon>Agaricomycotina</taxon>
        <taxon>Agaricomycetes</taxon>
        <taxon>Agaricomycetidae</taxon>
        <taxon>Agaricales</taxon>
        <taxon>Marasmiineae</taxon>
        <taxon>Marasmiaceae</taxon>
        <taxon>Paramarasmius</taxon>
    </lineage>
</organism>
<proteinExistence type="predicted"/>
<evidence type="ECO:0008006" key="4">
    <source>
        <dbReference type="Google" id="ProtNLM"/>
    </source>
</evidence>
<evidence type="ECO:0000256" key="1">
    <source>
        <dbReference type="SAM" id="MobiDB-lite"/>
    </source>
</evidence>
<evidence type="ECO:0000313" key="2">
    <source>
        <dbReference type="EMBL" id="KAK7034477.1"/>
    </source>
</evidence>
<dbReference type="Proteomes" id="UP001383192">
    <property type="component" value="Unassembled WGS sequence"/>
</dbReference>